<comment type="caution">
    <text evidence="5">The sequence shown here is derived from an EMBL/GenBank/DDBJ whole genome shotgun (WGS) entry which is preliminary data.</text>
</comment>
<accession>A0ABT0ZSZ1</accession>
<dbReference type="Gene3D" id="1.10.10.10">
    <property type="entry name" value="Winged helix-like DNA-binding domain superfamily/Winged helix DNA-binding domain"/>
    <property type="match status" value="1"/>
</dbReference>
<dbReference type="PANTHER" id="PTHR33204:SF18">
    <property type="entry name" value="TRANSCRIPTIONAL REGULATORY PROTEIN"/>
    <property type="match status" value="1"/>
</dbReference>
<dbReference type="EMBL" id="JAGSOV010000008">
    <property type="protein sequence ID" value="MCO1653860.1"/>
    <property type="molecule type" value="Genomic_DNA"/>
</dbReference>
<dbReference type="Pfam" id="PF01638">
    <property type="entry name" value="HxlR"/>
    <property type="match status" value="1"/>
</dbReference>
<sequence>MDWTEFDSSRCSVARAAGVVGDAWTVLVLRDLFNGIRRFDDLTEHLGIARNVLTRRLSALVDEGIVVRVPYREPGSRERHEYRLTAAGRDLRPVILAMLAWGDVHRADGFGPPMRVEHAECGAGVHVELRCDEGHLVTPTTRLRAVPGPGARVAAD</sequence>
<dbReference type="SUPFAM" id="SSF46785">
    <property type="entry name" value="Winged helix' DNA-binding domain"/>
    <property type="match status" value="1"/>
</dbReference>
<evidence type="ECO:0000256" key="1">
    <source>
        <dbReference type="ARBA" id="ARBA00023015"/>
    </source>
</evidence>
<organism evidence="5 6">
    <name type="scientific">Pseudonocardia humida</name>
    <dbReference type="NCBI Taxonomy" id="2800819"/>
    <lineage>
        <taxon>Bacteria</taxon>
        <taxon>Bacillati</taxon>
        <taxon>Actinomycetota</taxon>
        <taxon>Actinomycetes</taxon>
        <taxon>Pseudonocardiales</taxon>
        <taxon>Pseudonocardiaceae</taxon>
        <taxon>Pseudonocardia</taxon>
    </lineage>
</organism>
<dbReference type="RefSeq" id="WP_252435468.1">
    <property type="nucleotide sequence ID" value="NZ_JAGSOV010000008.1"/>
</dbReference>
<dbReference type="InterPro" id="IPR002577">
    <property type="entry name" value="HTH_HxlR"/>
</dbReference>
<name>A0ABT0ZSZ1_9PSEU</name>
<dbReference type="Proteomes" id="UP001165283">
    <property type="component" value="Unassembled WGS sequence"/>
</dbReference>
<dbReference type="InterPro" id="IPR036388">
    <property type="entry name" value="WH-like_DNA-bd_sf"/>
</dbReference>
<keyword evidence="1" id="KW-0805">Transcription regulation</keyword>
<keyword evidence="2" id="KW-0238">DNA-binding</keyword>
<evidence type="ECO:0000313" key="5">
    <source>
        <dbReference type="EMBL" id="MCO1653860.1"/>
    </source>
</evidence>
<feature type="domain" description="HTH hxlR-type" evidence="4">
    <location>
        <begin position="11"/>
        <end position="110"/>
    </location>
</feature>
<evidence type="ECO:0000259" key="4">
    <source>
        <dbReference type="PROSITE" id="PS51118"/>
    </source>
</evidence>
<evidence type="ECO:0000256" key="2">
    <source>
        <dbReference type="ARBA" id="ARBA00023125"/>
    </source>
</evidence>
<evidence type="ECO:0000256" key="3">
    <source>
        <dbReference type="ARBA" id="ARBA00023163"/>
    </source>
</evidence>
<evidence type="ECO:0000313" key="6">
    <source>
        <dbReference type="Proteomes" id="UP001165283"/>
    </source>
</evidence>
<keyword evidence="3" id="KW-0804">Transcription</keyword>
<proteinExistence type="predicted"/>
<dbReference type="PROSITE" id="PS51118">
    <property type="entry name" value="HTH_HXLR"/>
    <property type="match status" value="1"/>
</dbReference>
<protein>
    <submittedName>
        <fullName evidence="5">Helix-turn-helix transcriptional regulator</fullName>
    </submittedName>
</protein>
<reference evidence="5" key="1">
    <citation type="submission" date="2021-04" db="EMBL/GenBank/DDBJ databases">
        <title>Pseudonocardia sp. nov., isolated from sandy soil of mangrove forest.</title>
        <authorList>
            <person name="Zan Z."/>
            <person name="Huang R."/>
            <person name="Liu W."/>
        </authorList>
    </citation>
    <scope>NUCLEOTIDE SEQUENCE</scope>
    <source>
        <strain evidence="5">S2-4</strain>
    </source>
</reference>
<dbReference type="PANTHER" id="PTHR33204">
    <property type="entry name" value="TRANSCRIPTIONAL REGULATOR, MARR FAMILY"/>
    <property type="match status" value="1"/>
</dbReference>
<dbReference type="InterPro" id="IPR036390">
    <property type="entry name" value="WH_DNA-bd_sf"/>
</dbReference>
<keyword evidence="6" id="KW-1185">Reference proteome</keyword>
<gene>
    <name evidence="5" type="ORF">KDL28_02205</name>
</gene>